<dbReference type="OrthoDB" id="15140at2759"/>
<dbReference type="PANTHER" id="PTHR43639:SF1">
    <property type="entry name" value="SHORT-CHAIN DEHYDROGENASE_REDUCTASE FAMILY PROTEIN"/>
    <property type="match status" value="1"/>
</dbReference>
<accession>A0A8J4V0Y7</accession>
<evidence type="ECO:0000256" key="1">
    <source>
        <dbReference type="ARBA" id="ARBA00006484"/>
    </source>
</evidence>
<protein>
    <submittedName>
        <fullName evidence="3">Uncharacterized protein</fullName>
    </submittedName>
</protein>
<keyword evidence="2" id="KW-0560">Oxidoreductase</keyword>
<evidence type="ECO:0000313" key="4">
    <source>
        <dbReference type="Proteomes" id="UP000695562"/>
    </source>
</evidence>
<sequence length="255" mass="27857">MEFKNKLVLITGGNRGIGLELTRSFLREGAFVSFIDVNIDGAFELSAEFGVNQLFSFKGDVSNENHLKSFVSETRERFPNRSIDIVVNNAMVSHENGVLSDIGFEQFTKIIQIGTVAPYYLTLLCKPYFSAEGASIVNIASTRAFQSMPNCEAYAAAKGGVVALTHALAVSLSEAKIRVNSVSPGWIDTVGYEPTEQDNKQHLVGRIGTTSDIVNAVFFLSSSKSSFITGQNIIVDGGMSKQMIYHGEHGWEKKL</sequence>
<dbReference type="InterPro" id="IPR020904">
    <property type="entry name" value="Sc_DH/Rdtase_CS"/>
</dbReference>
<dbReference type="PROSITE" id="PS00061">
    <property type="entry name" value="ADH_SHORT"/>
    <property type="match status" value="1"/>
</dbReference>
<dbReference type="Gene3D" id="3.40.50.720">
    <property type="entry name" value="NAD(P)-binding Rossmann-like Domain"/>
    <property type="match status" value="1"/>
</dbReference>
<dbReference type="PRINTS" id="PR00081">
    <property type="entry name" value="GDHRDH"/>
</dbReference>
<dbReference type="Proteomes" id="UP000695562">
    <property type="component" value="Unassembled WGS sequence"/>
</dbReference>
<dbReference type="GO" id="GO:0016491">
    <property type="term" value="F:oxidoreductase activity"/>
    <property type="evidence" value="ECO:0007669"/>
    <property type="project" value="UniProtKB-KW"/>
</dbReference>
<dbReference type="InterPro" id="IPR002347">
    <property type="entry name" value="SDR_fam"/>
</dbReference>
<comment type="similarity">
    <text evidence="1">Belongs to the short-chain dehydrogenases/reductases (SDR) family.</text>
</comment>
<keyword evidence="4" id="KW-1185">Reference proteome</keyword>
<reference evidence="3" key="1">
    <citation type="submission" date="2020-01" db="EMBL/GenBank/DDBJ databases">
        <title>Development of genomics and gene disruption for Polysphondylium violaceum indicates a role for the polyketide synthase stlB in stalk morphogenesis.</title>
        <authorList>
            <person name="Narita B."/>
            <person name="Kawabe Y."/>
            <person name="Kin K."/>
            <person name="Saito T."/>
            <person name="Gibbs R."/>
            <person name="Kuspa A."/>
            <person name="Muzny D."/>
            <person name="Queller D."/>
            <person name="Richards S."/>
            <person name="Strassman J."/>
            <person name="Sucgang R."/>
            <person name="Worley K."/>
            <person name="Schaap P."/>
        </authorList>
    </citation>
    <scope>NUCLEOTIDE SEQUENCE</scope>
    <source>
        <strain evidence="3">QSvi11</strain>
    </source>
</reference>
<dbReference type="InterPro" id="IPR036291">
    <property type="entry name" value="NAD(P)-bd_dom_sf"/>
</dbReference>
<dbReference type="AlphaFoldDB" id="A0A8J4V0Y7"/>
<gene>
    <name evidence="3" type="ORF">CYY_002258</name>
</gene>
<evidence type="ECO:0000313" key="3">
    <source>
        <dbReference type="EMBL" id="KAF2076455.1"/>
    </source>
</evidence>
<dbReference type="EMBL" id="AJWJ01000060">
    <property type="protein sequence ID" value="KAF2076455.1"/>
    <property type="molecule type" value="Genomic_DNA"/>
</dbReference>
<dbReference type="PANTHER" id="PTHR43639">
    <property type="entry name" value="OXIDOREDUCTASE, SHORT-CHAIN DEHYDROGENASE/REDUCTASE FAMILY (AFU_ORTHOLOGUE AFUA_5G02870)"/>
    <property type="match status" value="1"/>
</dbReference>
<dbReference type="PRINTS" id="PR00080">
    <property type="entry name" value="SDRFAMILY"/>
</dbReference>
<dbReference type="Pfam" id="PF13561">
    <property type="entry name" value="adh_short_C2"/>
    <property type="match status" value="1"/>
</dbReference>
<evidence type="ECO:0000256" key="2">
    <source>
        <dbReference type="ARBA" id="ARBA00023002"/>
    </source>
</evidence>
<dbReference type="FunFam" id="3.40.50.720:FF:000084">
    <property type="entry name" value="Short-chain dehydrogenase reductase"/>
    <property type="match status" value="1"/>
</dbReference>
<proteinExistence type="inferred from homology"/>
<dbReference type="SUPFAM" id="SSF51735">
    <property type="entry name" value="NAD(P)-binding Rossmann-fold domains"/>
    <property type="match status" value="1"/>
</dbReference>
<name>A0A8J4V0Y7_9MYCE</name>
<comment type="caution">
    <text evidence="3">The sequence shown here is derived from an EMBL/GenBank/DDBJ whole genome shotgun (WGS) entry which is preliminary data.</text>
</comment>
<organism evidence="3 4">
    <name type="scientific">Polysphondylium violaceum</name>
    <dbReference type="NCBI Taxonomy" id="133409"/>
    <lineage>
        <taxon>Eukaryota</taxon>
        <taxon>Amoebozoa</taxon>
        <taxon>Evosea</taxon>
        <taxon>Eumycetozoa</taxon>
        <taxon>Dictyostelia</taxon>
        <taxon>Dictyosteliales</taxon>
        <taxon>Dictyosteliaceae</taxon>
        <taxon>Polysphondylium</taxon>
    </lineage>
</organism>